<evidence type="ECO:0000259" key="1">
    <source>
        <dbReference type="PROSITE" id="PS50930"/>
    </source>
</evidence>
<comment type="caution">
    <text evidence="2">The sequence shown here is derived from an EMBL/GenBank/DDBJ whole genome shotgun (WGS) entry which is preliminary data.</text>
</comment>
<dbReference type="EMBL" id="JAWMWH010000001">
    <property type="protein sequence ID" value="MEJ6399867.1"/>
    <property type="molecule type" value="Genomic_DNA"/>
</dbReference>
<protein>
    <submittedName>
        <fullName evidence="2">LytTR family DNA-binding domain-containing protein</fullName>
    </submittedName>
</protein>
<dbReference type="InterPro" id="IPR046947">
    <property type="entry name" value="LytR-like"/>
</dbReference>
<dbReference type="Pfam" id="PF04397">
    <property type="entry name" value="LytTR"/>
    <property type="match status" value="1"/>
</dbReference>
<dbReference type="InterPro" id="IPR007492">
    <property type="entry name" value="LytTR_DNA-bd_dom"/>
</dbReference>
<keyword evidence="2" id="KW-0238">DNA-binding</keyword>
<dbReference type="Gene3D" id="2.40.50.1020">
    <property type="entry name" value="LytTr DNA-binding domain"/>
    <property type="match status" value="1"/>
</dbReference>
<dbReference type="PANTHER" id="PTHR37299">
    <property type="entry name" value="TRANSCRIPTIONAL REGULATOR-RELATED"/>
    <property type="match status" value="1"/>
</dbReference>
<organism evidence="2 3">
    <name type="scientific">Nicoliella lavandulae</name>
    <dbReference type="NCBI Taxonomy" id="3082954"/>
    <lineage>
        <taxon>Bacteria</taxon>
        <taxon>Bacillati</taxon>
        <taxon>Bacillota</taxon>
        <taxon>Bacilli</taxon>
        <taxon>Lactobacillales</taxon>
        <taxon>Lactobacillaceae</taxon>
        <taxon>Nicoliella</taxon>
    </lineage>
</organism>
<name>A0ABU8SKX5_9LACO</name>
<accession>A0ABU8SKX5</accession>
<dbReference type="Proteomes" id="UP001370590">
    <property type="component" value="Unassembled WGS sequence"/>
</dbReference>
<dbReference type="RefSeq" id="WP_339959701.1">
    <property type="nucleotide sequence ID" value="NZ_JAWMWH010000001.1"/>
</dbReference>
<dbReference type="PANTHER" id="PTHR37299:SF1">
    <property type="entry name" value="STAGE 0 SPORULATION PROTEIN A HOMOLOG"/>
    <property type="match status" value="1"/>
</dbReference>
<proteinExistence type="predicted"/>
<gene>
    <name evidence="2" type="ORF">R4146_01515</name>
</gene>
<sequence length="151" mass="16939">MQVDFHQDDQLSPAEIKLTVSAKQLTPDVVALINKLSDLNETTTNVLPLTIDDRVDMVSLDDIISIEVFGTDLTVTTTEHDYSFRGQLKTILARIDDQRFIKIARGTAINIDHLNALEAGFSGNMVAFLDHNIKLSVSRKYLPDLKARLRM</sequence>
<evidence type="ECO:0000313" key="2">
    <source>
        <dbReference type="EMBL" id="MEJ6399867.1"/>
    </source>
</evidence>
<dbReference type="SMART" id="SM00850">
    <property type="entry name" value="LytTR"/>
    <property type="match status" value="1"/>
</dbReference>
<dbReference type="GO" id="GO:0003677">
    <property type="term" value="F:DNA binding"/>
    <property type="evidence" value="ECO:0007669"/>
    <property type="project" value="UniProtKB-KW"/>
</dbReference>
<reference evidence="2 3" key="1">
    <citation type="submission" date="2023-10" db="EMBL/GenBank/DDBJ databases">
        <title>Nicoliella lavandulae sp. nov. isolated from Lavandula angustifolia flowers.</title>
        <authorList>
            <person name="Alcantara C."/>
            <person name="Zuniga M."/>
            <person name="Landete J.M."/>
            <person name="Monedero V."/>
        </authorList>
    </citation>
    <scope>NUCLEOTIDE SEQUENCE [LARGE SCALE GENOMIC DNA]</scope>
    <source>
        <strain evidence="2 3">Es01</strain>
    </source>
</reference>
<keyword evidence="3" id="KW-1185">Reference proteome</keyword>
<evidence type="ECO:0000313" key="3">
    <source>
        <dbReference type="Proteomes" id="UP001370590"/>
    </source>
</evidence>
<dbReference type="PROSITE" id="PS50930">
    <property type="entry name" value="HTH_LYTTR"/>
    <property type="match status" value="1"/>
</dbReference>
<feature type="domain" description="HTH LytTR-type" evidence="1">
    <location>
        <begin position="47"/>
        <end position="151"/>
    </location>
</feature>